<evidence type="ECO:0000313" key="3">
    <source>
        <dbReference type="Proteomes" id="UP000823388"/>
    </source>
</evidence>
<keyword evidence="3" id="KW-1185">Reference proteome</keyword>
<evidence type="ECO:0000313" key="2">
    <source>
        <dbReference type="EMBL" id="KAG2560324.1"/>
    </source>
</evidence>
<dbReference type="PANTHER" id="PTHR44947">
    <property type="entry name" value="OS05G0501001 PROTEIN"/>
    <property type="match status" value="1"/>
</dbReference>
<gene>
    <name evidence="2" type="ORF">PVAP13_8KG056672</name>
</gene>
<feature type="region of interest" description="Disordered" evidence="1">
    <location>
        <begin position="94"/>
        <end position="115"/>
    </location>
</feature>
<feature type="compositionally biased region" description="Basic and acidic residues" evidence="1">
    <location>
        <begin position="304"/>
        <end position="317"/>
    </location>
</feature>
<reference evidence="2" key="1">
    <citation type="submission" date="2020-05" db="EMBL/GenBank/DDBJ databases">
        <title>WGS assembly of Panicum virgatum.</title>
        <authorList>
            <person name="Lovell J.T."/>
            <person name="Jenkins J."/>
            <person name="Shu S."/>
            <person name="Juenger T.E."/>
            <person name="Schmutz J."/>
        </authorList>
    </citation>
    <scope>NUCLEOTIDE SEQUENCE</scope>
    <source>
        <strain evidence="2">AP13</strain>
    </source>
</reference>
<accession>A0A8T0PQA5</accession>
<feature type="compositionally biased region" description="Gly residues" evidence="1">
    <location>
        <begin position="7"/>
        <end position="27"/>
    </location>
</feature>
<dbReference type="Proteomes" id="UP000823388">
    <property type="component" value="Chromosome 8K"/>
</dbReference>
<dbReference type="EMBL" id="CM029051">
    <property type="protein sequence ID" value="KAG2560324.1"/>
    <property type="molecule type" value="Genomic_DNA"/>
</dbReference>
<feature type="region of interest" description="Disordered" evidence="1">
    <location>
        <begin position="1"/>
        <end position="78"/>
    </location>
</feature>
<dbReference type="PANTHER" id="PTHR44947:SF1">
    <property type="entry name" value="OS11G0303800 PROTEIN"/>
    <property type="match status" value="1"/>
</dbReference>
<organism evidence="2 3">
    <name type="scientific">Panicum virgatum</name>
    <name type="common">Blackwell switchgrass</name>
    <dbReference type="NCBI Taxonomy" id="38727"/>
    <lineage>
        <taxon>Eukaryota</taxon>
        <taxon>Viridiplantae</taxon>
        <taxon>Streptophyta</taxon>
        <taxon>Embryophyta</taxon>
        <taxon>Tracheophyta</taxon>
        <taxon>Spermatophyta</taxon>
        <taxon>Magnoliopsida</taxon>
        <taxon>Liliopsida</taxon>
        <taxon>Poales</taxon>
        <taxon>Poaceae</taxon>
        <taxon>PACMAD clade</taxon>
        <taxon>Panicoideae</taxon>
        <taxon>Panicodae</taxon>
        <taxon>Paniceae</taxon>
        <taxon>Panicinae</taxon>
        <taxon>Panicum</taxon>
        <taxon>Panicum sect. Hiantes</taxon>
    </lineage>
</organism>
<dbReference type="AlphaFoldDB" id="A0A8T0PQA5"/>
<feature type="region of interest" description="Disordered" evidence="1">
    <location>
        <begin position="290"/>
        <end position="323"/>
    </location>
</feature>
<evidence type="ECO:0008006" key="4">
    <source>
        <dbReference type="Google" id="ProtNLM"/>
    </source>
</evidence>
<comment type="caution">
    <text evidence="2">The sequence shown here is derived from an EMBL/GenBank/DDBJ whole genome shotgun (WGS) entry which is preliminary data.</text>
</comment>
<evidence type="ECO:0000256" key="1">
    <source>
        <dbReference type="SAM" id="MobiDB-lite"/>
    </source>
</evidence>
<protein>
    <recommendedName>
        <fullName evidence="4">No apical meristem-associated C-terminal domain-containing protein</fullName>
    </recommendedName>
</protein>
<sequence length="416" mass="45698">MSRKGELPGGGTAICGGGGGPVKARGGGTEKGRSGGLVKVRGASTTTGDGGGGGGDTSPAAAPPPAAAPLPAASSPAAPPPCWPGYAASPTPPPNWPGFAASTAPPPNSSPHGNQCSNPCCKHLPATIACTPEPYPNERASIDLDEEDGVEASRSVKKRYWSHEEEVKLASAWLNTSKDPIHGNEKKSGSFWSQITKEFNQNKQREYHRDTNSLKIHWTRLSKMINEFNGYWISVCKMNKSGYSDDQLMDEAQKRYEKKNEKHFTLIHWWKILKDEPKWCTFVAQSEKDKSKKSSQAIDGDDIAEQRPIGRESAKQERRGKRKVDQVMDGIEILGENINKIVEVTQERKKEREQTTEAQLEISTMNLQTAKEHKEAKLLEAYTSLLARDTSQMSAEEKISHGKTLLKMEKMIFQND</sequence>
<proteinExistence type="predicted"/>
<name>A0A8T0PQA5_PANVG</name>